<evidence type="ECO:0000313" key="2">
    <source>
        <dbReference type="EMBL" id="TDV45518.1"/>
    </source>
</evidence>
<accession>A0A4R7V9C0</accession>
<keyword evidence="1" id="KW-0812">Transmembrane</keyword>
<protein>
    <submittedName>
        <fullName evidence="2">Uncharacterized protein</fullName>
    </submittedName>
</protein>
<dbReference type="AlphaFoldDB" id="A0A4R7V9C0"/>
<keyword evidence="1" id="KW-0472">Membrane</keyword>
<keyword evidence="3" id="KW-1185">Reference proteome</keyword>
<feature type="transmembrane region" description="Helical" evidence="1">
    <location>
        <begin position="186"/>
        <end position="206"/>
    </location>
</feature>
<comment type="caution">
    <text evidence="2">The sequence shown here is derived from an EMBL/GenBank/DDBJ whole genome shotgun (WGS) entry which is preliminary data.</text>
</comment>
<evidence type="ECO:0000313" key="3">
    <source>
        <dbReference type="Proteomes" id="UP000294927"/>
    </source>
</evidence>
<dbReference type="EMBL" id="SOCP01000012">
    <property type="protein sequence ID" value="TDV45518.1"/>
    <property type="molecule type" value="Genomic_DNA"/>
</dbReference>
<gene>
    <name evidence="2" type="ORF">CLV71_112187</name>
</gene>
<dbReference type="OrthoDB" id="4571802at2"/>
<keyword evidence="1" id="KW-1133">Transmembrane helix</keyword>
<organism evidence="2 3">
    <name type="scientific">Actinophytocola oryzae</name>
    <dbReference type="NCBI Taxonomy" id="502181"/>
    <lineage>
        <taxon>Bacteria</taxon>
        <taxon>Bacillati</taxon>
        <taxon>Actinomycetota</taxon>
        <taxon>Actinomycetes</taxon>
        <taxon>Pseudonocardiales</taxon>
        <taxon>Pseudonocardiaceae</taxon>
    </lineage>
</organism>
<proteinExistence type="predicted"/>
<dbReference type="RefSeq" id="WP_133906230.1">
    <property type="nucleotide sequence ID" value="NZ_SOCP01000012.1"/>
</dbReference>
<name>A0A4R7V9C0_9PSEU</name>
<sequence length="280" mass="30306">MTWTWSDVIAVAGVAIGVVAIVASAIFTRRWGTLRGKLRLEYECTRLLTRDGASDQLKISYRDVEVPDPYVVTIKLTNVGQRDLTSVHFDNGQPLKVDLGCKMYGLLESSGSDATPNARIGAIGSAGVVEFMPSLLKRKKSWEVTALVSGSRSPRIESPLVDIDVVRDELIPEDVHRTRSRVSKGVYALMGALLIIGAALFVVDIVTRPDAPVSPDEIAYCQEDSKRTLSGSVSCVEALRQNEVFVARPLLAWALGVMLAAGPVGGVAAIISFPMRRRAI</sequence>
<feature type="transmembrane region" description="Helical" evidence="1">
    <location>
        <begin position="250"/>
        <end position="273"/>
    </location>
</feature>
<dbReference type="Proteomes" id="UP000294927">
    <property type="component" value="Unassembled WGS sequence"/>
</dbReference>
<evidence type="ECO:0000256" key="1">
    <source>
        <dbReference type="SAM" id="Phobius"/>
    </source>
</evidence>
<feature type="transmembrane region" description="Helical" evidence="1">
    <location>
        <begin position="6"/>
        <end position="27"/>
    </location>
</feature>
<reference evidence="2 3" key="1">
    <citation type="submission" date="2019-03" db="EMBL/GenBank/DDBJ databases">
        <title>Genomic Encyclopedia of Archaeal and Bacterial Type Strains, Phase II (KMG-II): from individual species to whole genera.</title>
        <authorList>
            <person name="Goeker M."/>
        </authorList>
    </citation>
    <scope>NUCLEOTIDE SEQUENCE [LARGE SCALE GENOMIC DNA]</scope>
    <source>
        <strain evidence="2 3">DSM 45499</strain>
    </source>
</reference>